<feature type="signal peptide" evidence="1">
    <location>
        <begin position="1"/>
        <end position="20"/>
    </location>
</feature>
<accession>A0ABP9F8R6</accession>
<name>A0ABP9F8R6_9FLAO</name>
<dbReference type="Proteomes" id="UP001500433">
    <property type="component" value="Unassembled WGS sequence"/>
</dbReference>
<sequence>MKISYIAVLFLICLSFVAFQCDEDHLNLTFDEEQAKLNVLKSQIEDLASTSTCNEASECKFIGLGRKSCGGLWNYLVYSTSIDTEALKSLVEIYNQKEKEFNTKWGIASDCAVTNPPTSINCKNNVCVAVY</sequence>
<gene>
    <name evidence="2" type="ORF">GCM10023311_13700</name>
</gene>
<comment type="caution">
    <text evidence="2">The sequence shown here is derived from an EMBL/GenBank/DDBJ whole genome shotgun (WGS) entry which is preliminary data.</text>
</comment>
<proteinExistence type="predicted"/>
<organism evidence="2 3">
    <name type="scientific">Flaviramulus aquimarinus</name>
    <dbReference type="NCBI Taxonomy" id="1170456"/>
    <lineage>
        <taxon>Bacteria</taxon>
        <taxon>Pseudomonadati</taxon>
        <taxon>Bacteroidota</taxon>
        <taxon>Flavobacteriia</taxon>
        <taxon>Flavobacteriales</taxon>
        <taxon>Flavobacteriaceae</taxon>
        <taxon>Flaviramulus</taxon>
    </lineage>
</organism>
<keyword evidence="1" id="KW-0732">Signal</keyword>
<dbReference type="EMBL" id="BAABJH010000001">
    <property type="protein sequence ID" value="GAA4890692.1"/>
    <property type="molecule type" value="Genomic_DNA"/>
</dbReference>
<evidence type="ECO:0000256" key="1">
    <source>
        <dbReference type="SAM" id="SignalP"/>
    </source>
</evidence>
<dbReference type="RefSeq" id="WP_345273346.1">
    <property type="nucleotide sequence ID" value="NZ_BAABJH010000001.1"/>
</dbReference>
<evidence type="ECO:0000313" key="2">
    <source>
        <dbReference type="EMBL" id="GAA4890692.1"/>
    </source>
</evidence>
<reference evidence="3" key="1">
    <citation type="journal article" date="2019" name="Int. J. Syst. Evol. Microbiol.">
        <title>The Global Catalogue of Microorganisms (GCM) 10K type strain sequencing project: providing services to taxonomists for standard genome sequencing and annotation.</title>
        <authorList>
            <consortium name="The Broad Institute Genomics Platform"/>
            <consortium name="The Broad Institute Genome Sequencing Center for Infectious Disease"/>
            <person name="Wu L."/>
            <person name="Ma J."/>
        </authorList>
    </citation>
    <scope>NUCLEOTIDE SEQUENCE [LARGE SCALE GENOMIC DNA]</scope>
    <source>
        <strain evidence="3">JCM 18274</strain>
    </source>
</reference>
<keyword evidence="3" id="KW-1185">Reference proteome</keyword>
<protein>
    <submittedName>
        <fullName evidence="2">Uncharacterized protein</fullName>
    </submittedName>
</protein>
<evidence type="ECO:0000313" key="3">
    <source>
        <dbReference type="Proteomes" id="UP001500433"/>
    </source>
</evidence>
<feature type="chain" id="PRO_5046021828" evidence="1">
    <location>
        <begin position="21"/>
        <end position="131"/>
    </location>
</feature>